<reference evidence="7" key="1">
    <citation type="submission" date="2019-05" db="EMBL/GenBank/DDBJ databases">
        <title>Annotation for the trematode Fasciolopsis buski.</title>
        <authorList>
            <person name="Choi Y.-J."/>
        </authorList>
    </citation>
    <scope>NUCLEOTIDE SEQUENCE</scope>
    <source>
        <strain evidence="7">HT</strain>
        <tissue evidence="7">Whole worm</tissue>
    </source>
</reference>
<evidence type="ECO:0000256" key="3">
    <source>
        <dbReference type="ARBA" id="ARBA00012146"/>
    </source>
</evidence>
<dbReference type="Pfam" id="PF00719">
    <property type="entry name" value="Pyrophosphatase"/>
    <property type="match status" value="1"/>
</dbReference>
<keyword evidence="4" id="KW-0479">Metal-binding</keyword>
<dbReference type="GO" id="GO:0005737">
    <property type="term" value="C:cytoplasm"/>
    <property type="evidence" value="ECO:0007669"/>
    <property type="project" value="InterPro"/>
</dbReference>
<keyword evidence="6" id="KW-0460">Magnesium</keyword>
<name>A0A8E0RZU3_9TREM</name>
<keyword evidence="5" id="KW-0378">Hydrolase</keyword>
<dbReference type="EC" id="3.6.1.1" evidence="3"/>
<organism evidence="7 8">
    <name type="scientific">Fasciolopsis buskii</name>
    <dbReference type="NCBI Taxonomy" id="27845"/>
    <lineage>
        <taxon>Eukaryota</taxon>
        <taxon>Metazoa</taxon>
        <taxon>Spiralia</taxon>
        <taxon>Lophotrochozoa</taxon>
        <taxon>Platyhelminthes</taxon>
        <taxon>Trematoda</taxon>
        <taxon>Digenea</taxon>
        <taxon>Plagiorchiida</taxon>
        <taxon>Echinostomata</taxon>
        <taxon>Echinostomatoidea</taxon>
        <taxon>Fasciolidae</taxon>
        <taxon>Fasciolopsis</taxon>
    </lineage>
</organism>
<evidence type="ECO:0000256" key="2">
    <source>
        <dbReference type="ARBA" id="ARBA00006220"/>
    </source>
</evidence>
<proteinExistence type="inferred from homology"/>
<evidence type="ECO:0000256" key="1">
    <source>
        <dbReference type="ARBA" id="ARBA00001946"/>
    </source>
</evidence>
<dbReference type="EMBL" id="LUCM01003524">
    <property type="protein sequence ID" value="KAA0195665.1"/>
    <property type="molecule type" value="Genomic_DNA"/>
</dbReference>
<accession>A0A8E0RZU3</accession>
<gene>
    <name evidence="7" type="ORF">FBUS_06477</name>
</gene>
<dbReference type="InterPro" id="IPR036649">
    <property type="entry name" value="Pyrophosphatase_sf"/>
</dbReference>
<dbReference type="OrthoDB" id="6250411at2759"/>
<dbReference type="AlphaFoldDB" id="A0A8E0RZU3"/>
<evidence type="ECO:0000256" key="6">
    <source>
        <dbReference type="ARBA" id="ARBA00022842"/>
    </source>
</evidence>
<dbReference type="GO" id="GO:0004427">
    <property type="term" value="F:inorganic diphosphate phosphatase activity"/>
    <property type="evidence" value="ECO:0007669"/>
    <property type="project" value="UniProtKB-EC"/>
</dbReference>
<evidence type="ECO:0000256" key="5">
    <source>
        <dbReference type="ARBA" id="ARBA00022801"/>
    </source>
</evidence>
<comment type="caution">
    <text evidence="7">The sequence shown here is derived from an EMBL/GenBank/DDBJ whole genome shotgun (WGS) entry which is preliminary data.</text>
</comment>
<sequence>MAPLCPLTTPSLIIISPRTFRILARYLRQLTVEQLLESCGTGGDQLSFTGTSLQDGSPQGPISPFHDIPLYADKQKQLFNMVVEIPRWTNAKMEICKEELMNPIKQDVKKGLLRYVNNVFPYKGYIWNYGALPQTWEDPNHVDKNTNAKGDNDPHRCL</sequence>
<protein>
    <recommendedName>
        <fullName evidence="3">inorganic diphosphatase</fullName>
        <ecNumber evidence="3">3.6.1.1</ecNumber>
    </recommendedName>
</protein>
<dbReference type="SUPFAM" id="SSF50324">
    <property type="entry name" value="Inorganic pyrophosphatase"/>
    <property type="match status" value="1"/>
</dbReference>
<dbReference type="GO" id="GO:0000287">
    <property type="term" value="F:magnesium ion binding"/>
    <property type="evidence" value="ECO:0007669"/>
    <property type="project" value="InterPro"/>
</dbReference>
<evidence type="ECO:0000313" key="8">
    <source>
        <dbReference type="Proteomes" id="UP000728185"/>
    </source>
</evidence>
<keyword evidence="8" id="KW-1185">Reference proteome</keyword>
<dbReference type="PANTHER" id="PTHR10286">
    <property type="entry name" value="INORGANIC PYROPHOSPHATASE"/>
    <property type="match status" value="1"/>
</dbReference>
<dbReference type="GO" id="GO:0006796">
    <property type="term" value="P:phosphate-containing compound metabolic process"/>
    <property type="evidence" value="ECO:0007669"/>
    <property type="project" value="InterPro"/>
</dbReference>
<comment type="cofactor">
    <cofactor evidence="1">
        <name>Mg(2+)</name>
        <dbReference type="ChEBI" id="CHEBI:18420"/>
    </cofactor>
</comment>
<dbReference type="Proteomes" id="UP000728185">
    <property type="component" value="Unassembled WGS sequence"/>
</dbReference>
<dbReference type="Gene3D" id="3.90.80.10">
    <property type="entry name" value="Inorganic pyrophosphatase"/>
    <property type="match status" value="1"/>
</dbReference>
<comment type="similarity">
    <text evidence="2">Belongs to the PPase family.</text>
</comment>
<dbReference type="InterPro" id="IPR008162">
    <property type="entry name" value="Pyrophosphatase"/>
</dbReference>
<evidence type="ECO:0000313" key="7">
    <source>
        <dbReference type="EMBL" id="KAA0195665.1"/>
    </source>
</evidence>
<evidence type="ECO:0000256" key="4">
    <source>
        <dbReference type="ARBA" id="ARBA00022723"/>
    </source>
</evidence>